<evidence type="ECO:0000256" key="7">
    <source>
        <dbReference type="ARBA" id="ARBA00022723"/>
    </source>
</evidence>
<evidence type="ECO:0000256" key="3">
    <source>
        <dbReference type="ARBA" id="ARBA00005179"/>
    </source>
</evidence>
<evidence type="ECO:0000256" key="12">
    <source>
        <dbReference type="ARBA" id="ARBA00023136"/>
    </source>
</evidence>
<gene>
    <name evidence="15" type="ORF">K466DRAFT_645008</name>
</gene>
<keyword evidence="7 13" id="KW-0479">Metal-binding</keyword>
<feature type="binding site" description="axial binding residue" evidence="13">
    <location>
        <position position="422"/>
    </location>
    <ligand>
        <name>heme</name>
        <dbReference type="ChEBI" id="CHEBI:30413"/>
    </ligand>
    <ligandPart>
        <name>Fe</name>
        <dbReference type="ChEBI" id="CHEBI:18248"/>
    </ligandPart>
</feature>
<dbReference type="EMBL" id="ML211079">
    <property type="protein sequence ID" value="TFK89340.1"/>
    <property type="molecule type" value="Genomic_DNA"/>
</dbReference>
<dbReference type="GO" id="GO:0016020">
    <property type="term" value="C:membrane"/>
    <property type="evidence" value="ECO:0007669"/>
    <property type="project" value="UniProtKB-SubCell"/>
</dbReference>
<dbReference type="InterPro" id="IPR002401">
    <property type="entry name" value="Cyt_P450_E_grp-I"/>
</dbReference>
<comment type="pathway">
    <text evidence="3">Secondary metabolite biosynthesis.</text>
</comment>
<accession>A0A5C3PM78</accession>
<dbReference type="Gene3D" id="1.10.630.10">
    <property type="entry name" value="Cytochrome P450"/>
    <property type="match status" value="1"/>
</dbReference>
<dbReference type="AlphaFoldDB" id="A0A5C3PM78"/>
<dbReference type="CDD" id="cd11065">
    <property type="entry name" value="CYP64-like"/>
    <property type="match status" value="1"/>
</dbReference>
<dbReference type="GO" id="GO:0016705">
    <property type="term" value="F:oxidoreductase activity, acting on paired donors, with incorporation or reduction of molecular oxygen"/>
    <property type="evidence" value="ECO:0007669"/>
    <property type="project" value="InterPro"/>
</dbReference>
<comment type="similarity">
    <text evidence="4 14">Belongs to the cytochrome P450 family.</text>
</comment>
<proteinExistence type="inferred from homology"/>
<reference evidence="15 16" key="1">
    <citation type="journal article" date="2019" name="Nat. Ecol. Evol.">
        <title>Megaphylogeny resolves global patterns of mushroom evolution.</title>
        <authorList>
            <person name="Varga T."/>
            <person name="Krizsan K."/>
            <person name="Foldi C."/>
            <person name="Dima B."/>
            <person name="Sanchez-Garcia M."/>
            <person name="Sanchez-Ramirez S."/>
            <person name="Szollosi G.J."/>
            <person name="Szarkandi J.G."/>
            <person name="Papp V."/>
            <person name="Albert L."/>
            <person name="Andreopoulos W."/>
            <person name="Angelini C."/>
            <person name="Antonin V."/>
            <person name="Barry K.W."/>
            <person name="Bougher N.L."/>
            <person name="Buchanan P."/>
            <person name="Buyck B."/>
            <person name="Bense V."/>
            <person name="Catcheside P."/>
            <person name="Chovatia M."/>
            <person name="Cooper J."/>
            <person name="Damon W."/>
            <person name="Desjardin D."/>
            <person name="Finy P."/>
            <person name="Geml J."/>
            <person name="Haridas S."/>
            <person name="Hughes K."/>
            <person name="Justo A."/>
            <person name="Karasinski D."/>
            <person name="Kautmanova I."/>
            <person name="Kiss B."/>
            <person name="Kocsube S."/>
            <person name="Kotiranta H."/>
            <person name="LaButti K.M."/>
            <person name="Lechner B.E."/>
            <person name="Liimatainen K."/>
            <person name="Lipzen A."/>
            <person name="Lukacs Z."/>
            <person name="Mihaltcheva S."/>
            <person name="Morgado L.N."/>
            <person name="Niskanen T."/>
            <person name="Noordeloos M.E."/>
            <person name="Ohm R.A."/>
            <person name="Ortiz-Santana B."/>
            <person name="Ovrebo C."/>
            <person name="Racz N."/>
            <person name="Riley R."/>
            <person name="Savchenko A."/>
            <person name="Shiryaev A."/>
            <person name="Soop K."/>
            <person name="Spirin V."/>
            <person name="Szebenyi C."/>
            <person name="Tomsovsky M."/>
            <person name="Tulloss R.E."/>
            <person name="Uehling J."/>
            <person name="Grigoriev I.V."/>
            <person name="Vagvolgyi C."/>
            <person name="Papp T."/>
            <person name="Martin F.M."/>
            <person name="Miettinen O."/>
            <person name="Hibbett D.S."/>
            <person name="Nagy L.G."/>
        </authorList>
    </citation>
    <scope>NUCLEOTIDE SEQUENCE [LARGE SCALE GENOMIC DNA]</scope>
    <source>
        <strain evidence="15 16">HHB13444</strain>
    </source>
</reference>
<evidence type="ECO:0000256" key="10">
    <source>
        <dbReference type="ARBA" id="ARBA00023004"/>
    </source>
</evidence>
<comment type="subcellular location">
    <subcellularLocation>
        <location evidence="2">Membrane</location>
        <topology evidence="2">Single-pass membrane protein</topology>
    </subcellularLocation>
</comment>
<dbReference type="PANTHER" id="PTHR46300">
    <property type="entry name" value="P450, PUTATIVE (EUROFUNG)-RELATED-RELATED"/>
    <property type="match status" value="1"/>
</dbReference>
<dbReference type="PROSITE" id="PS00086">
    <property type="entry name" value="CYTOCHROME_P450"/>
    <property type="match status" value="1"/>
</dbReference>
<protein>
    <submittedName>
        <fullName evidence="15">Cytochrome P450</fullName>
    </submittedName>
</protein>
<evidence type="ECO:0000256" key="4">
    <source>
        <dbReference type="ARBA" id="ARBA00010617"/>
    </source>
</evidence>
<sequence>MLANSVAALAALAVVFAVLLWRRRVSCSRLGLPLPPGPRPLPLIGNLLDIPAQDMEVHFRDMNDQYGDISYLNVCGQPMIILGTHEAAIELLDKRADKYSDRKFCCMAELTGLSWLLGTIRYGERFRAVRRGFHQHMNAKAITKYRSIQEREVKKFLVRLLETPQDFSSHGRFMFGSAIIRIVYGLDVTDGDNDRYIQIAEKALVAFNVAVMPGKFLVETFTIMRYIPKWFPGATFRRDAAGWHPWVLRMRNEPWEGAVESMVKTSDDEEVSKDAAASVYLGGSDTTLSTLQAFFAAMATYPEIQKRAQAELDTIVGPHRLPTIEDEKLLPYVSALVKECLRWKVVTPLGVAHRSMEEDEYKGYRIPKGSVVVSNIWAYSRDLKHYADPEEFRPERFLKDGQLDHSVLDPSLMAFGYGRRVCPGKHFAQTTLFMLLSSILQTFSISLPTDDNGKPMPLSMKMTPGVISYFEPFKCIIKPRSAATETLIRTLQDEQKIAEVAKVEA</sequence>
<dbReference type="GO" id="GO:0020037">
    <property type="term" value="F:heme binding"/>
    <property type="evidence" value="ECO:0007669"/>
    <property type="project" value="InterPro"/>
</dbReference>
<dbReference type="SUPFAM" id="SSF48264">
    <property type="entry name" value="Cytochrome P450"/>
    <property type="match status" value="1"/>
</dbReference>
<comment type="cofactor">
    <cofactor evidence="1 13">
        <name>heme</name>
        <dbReference type="ChEBI" id="CHEBI:30413"/>
    </cofactor>
</comment>
<keyword evidence="10 13" id="KW-0408">Iron</keyword>
<dbReference type="GO" id="GO:0005506">
    <property type="term" value="F:iron ion binding"/>
    <property type="evidence" value="ECO:0007669"/>
    <property type="project" value="InterPro"/>
</dbReference>
<evidence type="ECO:0000256" key="5">
    <source>
        <dbReference type="ARBA" id="ARBA00022617"/>
    </source>
</evidence>
<keyword evidence="12" id="KW-0472">Membrane</keyword>
<evidence type="ECO:0000256" key="6">
    <source>
        <dbReference type="ARBA" id="ARBA00022692"/>
    </source>
</evidence>
<dbReference type="PRINTS" id="PR00463">
    <property type="entry name" value="EP450I"/>
</dbReference>
<dbReference type="InterPro" id="IPR050364">
    <property type="entry name" value="Cytochrome_P450_fung"/>
</dbReference>
<dbReference type="InterPro" id="IPR017972">
    <property type="entry name" value="Cyt_P450_CS"/>
</dbReference>
<evidence type="ECO:0000256" key="14">
    <source>
        <dbReference type="RuleBase" id="RU000461"/>
    </source>
</evidence>
<dbReference type="PANTHER" id="PTHR46300:SF7">
    <property type="entry name" value="P450, PUTATIVE (EUROFUNG)-RELATED"/>
    <property type="match status" value="1"/>
</dbReference>
<dbReference type="PRINTS" id="PR00385">
    <property type="entry name" value="P450"/>
</dbReference>
<dbReference type="InterPro" id="IPR001128">
    <property type="entry name" value="Cyt_P450"/>
</dbReference>
<name>A0A5C3PM78_9APHY</name>
<dbReference type="Pfam" id="PF00067">
    <property type="entry name" value="p450"/>
    <property type="match status" value="2"/>
</dbReference>
<evidence type="ECO:0000313" key="15">
    <source>
        <dbReference type="EMBL" id="TFK89340.1"/>
    </source>
</evidence>
<keyword evidence="8" id="KW-1133">Transmembrane helix</keyword>
<evidence type="ECO:0000256" key="2">
    <source>
        <dbReference type="ARBA" id="ARBA00004167"/>
    </source>
</evidence>
<dbReference type="STRING" id="1314778.A0A5C3PM78"/>
<keyword evidence="9 14" id="KW-0560">Oxidoreductase</keyword>
<evidence type="ECO:0000313" key="16">
    <source>
        <dbReference type="Proteomes" id="UP000308197"/>
    </source>
</evidence>
<keyword evidence="6" id="KW-0812">Transmembrane</keyword>
<evidence type="ECO:0000256" key="8">
    <source>
        <dbReference type="ARBA" id="ARBA00022989"/>
    </source>
</evidence>
<keyword evidence="5 13" id="KW-0349">Heme</keyword>
<evidence type="ECO:0000256" key="13">
    <source>
        <dbReference type="PIRSR" id="PIRSR602401-1"/>
    </source>
</evidence>
<evidence type="ECO:0000256" key="1">
    <source>
        <dbReference type="ARBA" id="ARBA00001971"/>
    </source>
</evidence>
<organism evidence="15 16">
    <name type="scientific">Polyporus arcularius HHB13444</name>
    <dbReference type="NCBI Taxonomy" id="1314778"/>
    <lineage>
        <taxon>Eukaryota</taxon>
        <taxon>Fungi</taxon>
        <taxon>Dikarya</taxon>
        <taxon>Basidiomycota</taxon>
        <taxon>Agaricomycotina</taxon>
        <taxon>Agaricomycetes</taxon>
        <taxon>Polyporales</taxon>
        <taxon>Polyporaceae</taxon>
        <taxon>Polyporus</taxon>
    </lineage>
</organism>
<dbReference type="GO" id="GO:0004497">
    <property type="term" value="F:monooxygenase activity"/>
    <property type="evidence" value="ECO:0007669"/>
    <property type="project" value="UniProtKB-KW"/>
</dbReference>
<evidence type="ECO:0000256" key="11">
    <source>
        <dbReference type="ARBA" id="ARBA00023033"/>
    </source>
</evidence>
<dbReference type="InterPro" id="IPR036396">
    <property type="entry name" value="Cyt_P450_sf"/>
</dbReference>
<evidence type="ECO:0000256" key="9">
    <source>
        <dbReference type="ARBA" id="ARBA00023002"/>
    </source>
</evidence>
<keyword evidence="16" id="KW-1185">Reference proteome</keyword>
<keyword evidence="11 14" id="KW-0503">Monooxygenase</keyword>
<dbReference type="Proteomes" id="UP000308197">
    <property type="component" value="Unassembled WGS sequence"/>
</dbReference>
<dbReference type="InParanoid" id="A0A5C3PM78"/>